<keyword evidence="3" id="KW-1185">Reference proteome</keyword>
<gene>
    <name evidence="2" type="ORF">ACFQEU_01290</name>
</gene>
<reference evidence="2 3" key="1">
    <citation type="journal article" date="2019" name="Int. J. Syst. Evol. Microbiol.">
        <title>The Global Catalogue of Microorganisms (GCM) 10K type strain sequencing project: providing services to taxonomists for standard genome sequencing and annotation.</title>
        <authorList>
            <consortium name="The Broad Institute Genomics Platform"/>
            <consortium name="The Broad Institute Genome Sequencing Center for Infectious Disease"/>
            <person name="Wu L."/>
            <person name="Ma J."/>
        </authorList>
    </citation>
    <scope>NUCLEOTIDE SEQUENCE [LARGE SCALE GENOMIC DNA]</scope>
    <source>
        <strain evidence="2 3">CGMCC 1.3239</strain>
    </source>
</reference>
<protein>
    <submittedName>
        <fullName evidence="2">Uncharacterized protein</fullName>
    </submittedName>
</protein>
<name>A0ABD5S6Q8_9EURY</name>
<feature type="compositionally biased region" description="Basic and acidic residues" evidence="1">
    <location>
        <begin position="102"/>
        <end position="123"/>
    </location>
</feature>
<evidence type="ECO:0000313" key="2">
    <source>
        <dbReference type="EMBL" id="MFC6752109.1"/>
    </source>
</evidence>
<sequence>MDPCHATLAVETWRFREAHLPRVPPSGWATTNRLREAVCLAVASAVDGIEDVDPFEGPAAERERFDATVTTDAVDHELVRVVSVATEGASTDDTSDSPAPDGHGEGFEQRTEQFDLDEALDRL</sequence>
<dbReference type="EMBL" id="JBHSWW010000006">
    <property type="protein sequence ID" value="MFC6752109.1"/>
    <property type="molecule type" value="Genomic_DNA"/>
</dbReference>
<organism evidence="2 3">
    <name type="scientific">Halorubrum tibetense</name>
    <dbReference type="NCBI Taxonomy" id="175631"/>
    <lineage>
        <taxon>Archaea</taxon>
        <taxon>Methanobacteriati</taxon>
        <taxon>Methanobacteriota</taxon>
        <taxon>Stenosarchaea group</taxon>
        <taxon>Halobacteria</taxon>
        <taxon>Halobacteriales</taxon>
        <taxon>Haloferacaceae</taxon>
        <taxon>Halorubrum</taxon>
    </lineage>
</organism>
<dbReference type="RefSeq" id="WP_379778436.1">
    <property type="nucleotide sequence ID" value="NZ_JBHSWW010000006.1"/>
</dbReference>
<proteinExistence type="predicted"/>
<accession>A0ABD5S6Q8</accession>
<evidence type="ECO:0000313" key="3">
    <source>
        <dbReference type="Proteomes" id="UP001596442"/>
    </source>
</evidence>
<dbReference type="AlphaFoldDB" id="A0ABD5S6Q8"/>
<comment type="caution">
    <text evidence="2">The sequence shown here is derived from an EMBL/GenBank/DDBJ whole genome shotgun (WGS) entry which is preliminary data.</text>
</comment>
<feature type="compositionally biased region" description="Low complexity" evidence="1">
    <location>
        <begin position="88"/>
        <end position="101"/>
    </location>
</feature>
<feature type="region of interest" description="Disordered" evidence="1">
    <location>
        <begin position="85"/>
        <end position="123"/>
    </location>
</feature>
<dbReference type="Proteomes" id="UP001596442">
    <property type="component" value="Unassembled WGS sequence"/>
</dbReference>
<evidence type="ECO:0000256" key="1">
    <source>
        <dbReference type="SAM" id="MobiDB-lite"/>
    </source>
</evidence>